<keyword evidence="2" id="KW-1185">Reference proteome</keyword>
<dbReference type="AlphaFoldDB" id="A0AAV4GHY9"/>
<gene>
    <name evidence="1" type="ORF">ElyMa_006013900</name>
</gene>
<protein>
    <submittedName>
        <fullName evidence="1">Uncharacterized protein</fullName>
    </submittedName>
</protein>
<accession>A0AAV4GHY9</accession>
<dbReference type="EMBL" id="BMAT01012060">
    <property type="protein sequence ID" value="GFR84909.1"/>
    <property type="molecule type" value="Genomic_DNA"/>
</dbReference>
<name>A0AAV4GHY9_9GAST</name>
<organism evidence="1 2">
    <name type="scientific">Elysia marginata</name>
    <dbReference type="NCBI Taxonomy" id="1093978"/>
    <lineage>
        <taxon>Eukaryota</taxon>
        <taxon>Metazoa</taxon>
        <taxon>Spiralia</taxon>
        <taxon>Lophotrochozoa</taxon>
        <taxon>Mollusca</taxon>
        <taxon>Gastropoda</taxon>
        <taxon>Heterobranchia</taxon>
        <taxon>Euthyneura</taxon>
        <taxon>Panpulmonata</taxon>
        <taxon>Sacoglossa</taxon>
        <taxon>Placobranchoidea</taxon>
        <taxon>Plakobranchidae</taxon>
        <taxon>Elysia</taxon>
    </lineage>
</organism>
<reference evidence="1 2" key="1">
    <citation type="journal article" date="2021" name="Elife">
        <title>Chloroplast acquisition without the gene transfer in kleptoplastic sea slugs, Plakobranchus ocellatus.</title>
        <authorList>
            <person name="Maeda T."/>
            <person name="Takahashi S."/>
            <person name="Yoshida T."/>
            <person name="Shimamura S."/>
            <person name="Takaki Y."/>
            <person name="Nagai Y."/>
            <person name="Toyoda A."/>
            <person name="Suzuki Y."/>
            <person name="Arimoto A."/>
            <person name="Ishii H."/>
            <person name="Satoh N."/>
            <person name="Nishiyama T."/>
            <person name="Hasebe M."/>
            <person name="Maruyama T."/>
            <person name="Minagawa J."/>
            <person name="Obokata J."/>
            <person name="Shigenobu S."/>
        </authorList>
    </citation>
    <scope>NUCLEOTIDE SEQUENCE [LARGE SCALE GENOMIC DNA]</scope>
</reference>
<evidence type="ECO:0000313" key="2">
    <source>
        <dbReference type="Proteomes" id="UP000762676"/>
    </source>
</evidence>
<sequence length="166" mass="18903">MEAGNHYCNSVNSGSPRQIRAAHSDSLVLQAARARHETEYISLQKETKNTKVLARTPLTITPAKNPGTFSAGNLFVHIVRMFNPLSSARALEDVKKTHFVTSRQPWKMLTKPHNVTSRQPWKMLTKSNILISREPWNKLTKPHIVNSREVQNYLADYRAFKMPQPG</sequence>
<dbReference type="Proteomes" id="UP000762676">
    <property type="component" value="Unassembled WGS sequence"/>
</dbReference>
<comment type="caution">
    <text evidence="1">The sequence shown here is derived from an EMBL/GenBank/DDBJ whole genome shotgun (WGS) entry which is preliminary data.</text>
</comment>
<proteinExistence type="predicted"/>
<evidence type="ECO:0000313" key="1">
    <source>
        <dbReference type="EMBL" id="GFR84909.1"/>
    </source>
</evidence>